<dbReference type="Gene3D" id="1.10.132.50">
    <property type="entry name" value="ATP synthase (C/AC39) subunit, domain 3"/>
    <property type="match status" value="3"/>
</dbReference>
<dbReference type="InterPro" id="IPR050873">
    <property type="entry name" value="V-ATPase_V0D/AC39_subunit"/>
</dbReference>
<evidence type="ECO:0000256" key="1">
    <source>
        <dbReference type="ARBA" id="ARBA00022448"/>
    </source>
</evidence>
<proteinExistence type="predicted"/>
<dbReference type="Pfam" id="PF01992">
    <property type="entry name" value="vATP-synt_AC39"/>
    <property type="match status" value="1"/>
</dbReference>
<dbReference type="PANTHER" id="PTHR38682:SF1">
    <property type="entry name" value="V-TYPE ATP SYNTHASE SUBUNIT C"/>
    <property type="match status" value="1"/>
</dbReference>
<reference evidence="3 4" key="1">
    <citation type="submission" date="2023-03" db="EMBL/GenBank/DDBJ databases">
        <title>Novel Species.</title>
        <authorList>
            <person name="Ma S."/>
        </authorList>
    </citation>
    <scope>NUCLEOTIDE SEQUENCE [LARGE SCALE GENOMIC DNA]</scope>
    <source>
        <strain evidence="3 4">B11</strain>
    </source>
</reference>
<dbReference type="InterPro" id="IPR036079">
    <property type="entry name" value="ATPase_csu/dsu_sf"/>
</dbReference>
<dbReference type="RefSeq" id="WP_369018679.1">
    <property type="nucleotide sequence ID" value="NZ_CP121689.1"/>
</dbReference>
<sequence length="364" mass="42769">MSVFIFENFGLLGKTLAKAGKMLSDQDFQNLLSLHSVPEIARYLQNTPAYQQVLQDIQPDEIHRRDLEILVNQSTIYELFSLREFASFKERVIIDFFLTGFEIENLKLVTKYVVLGAQASPEDIEKKLFDLSPWSKVDFRALLRSKNLDELTHGLEGTAFYDLFQAAKERFSESRAMDVIENALDYWYLAGLPRKVKNFSSRDREAVLRFFGVQADLLNLELIYRMRFVFGMLPEKVYGLTIPLYRYFDSQRLMRLVRSQSLEEFMNMLLASPYRSVFYNWQESSEVLDEIFERSILSYLYRLARLLLRKHLAPLEVLIAFVTLKTFETRDLITVIEDIRYALDVRLAERYFIRPLKVVSLSGR</sequence>
<keyword evidence="2" id="KW-0406">Ion transport</keyword>
<organism evidence="3 4">
    <name type="scientific">Thermatribacter velox</name>
    <dbReference type="NCBI Taxonomy" id="3039681"/>
    <lineage>
        <taxon>Bacteria</taxon>
        <taxon>Pseudomonadati</taxon>
        <taxon>Atribacterota</taxon>
        <taxon>Atribacteria</taxon>
        <taxon>Atribacterales</taxon>
        <taxon>Thermatribacteraceae</taxon>
        <taxon>Thermatribacter</taxon>
    </lineage>
</organism>
<protein>
    <submittedName>
        <fullName evidence="3">V-type ATPase subunit</fullName>
    </submittedName>
</protein>
<keyword evidence="1" id="KW-0813">Transport</keyword>
<evidence type="ECO:0000313" key="3">
    <source>
        <dbReference type="EMBL" id="WZL76515.1"/>
    </source>
</evidence>
<dbReference type="EMBL" id="CP121689">
    <property type="protein sequence ID" value="WZL76515.1"/>
    <property type="molecule type" value="Genomic_DNA"/>
</dbReference>
<name>A0ABZ2YBY0_9BACT</name>
<dbReference type="SUPFAM" id="SSF103486">
    <property type="entry name" value="V-type ATP synthase subunit C"/>
    <property type="match status" value="1"/>
</dbReference>
<dbReference type="InterPro" id="IPR044911">
    <property type="entry name" value="V-type_ATPase_csu/dsu_dom_3"/>
</dbReference>
<keyword evidence="4" id="KW-1185">Reference proteome</keyword>
<dbReference type="Proteomes" id="UP001461341">
    <property type="component" value="Chromosome"/>
</dbReference>
<gene>
    <name evidence="3" type="ORF">QBE54_01930</name>
</gene>
<dbReference type="InterPro" id="IPR002843">
    <property type="entry name" value="ATPase_V0-cplx_csu/dsu"/>
</dbReference>
<evidence type="ECO:0000256" key="2">
    <source>
        <dbReference type="ARBA" id="ARBA00023065"/>
    </source>
</evidence>
<dbReference type="PANTHER" id="PTHR38682">
    <property type="entry name" value="V-TYPE ATP SYNTHASE SUBUNIT C"/>
    <property type="match status" value="1"/>
</dbReference>
<accession>A0ABZ2YBY0</accession>
<evidence type="ECO:0000313" key="4">
    <source>
        <dbReference type="Proteomes" id="UP001461341"/>
    </source>
</evidence>